<dbReference type="GO" id="GO:0016126">
    <property type="term" value="P:sterol biosynthetic process"/>
    <property type="evidence" value="ECO:0007669"/>
    <property type="project" value="TreeGrafter"/>
</dbReference>
<dbReference type="RefSeq" id="XP_022112158.1">
    <property type="nucleotide sequence ID" value="XM_022256466.1"/>
</dbReference>
<evidence type="ECO:0000259" key="3">
    <source>
        <dbReference type="Pfam" id="PF08241"/>
    </source>
</evidence>
<sequence>MGLKNSIARNLRNPSTGFVARMVIKKVFKQQNAYMERNAVRLCRLEPHHHVLEVGFGPGVGLKAAAEAIVDGKVYGIDYSEEMVKEAQGYLDSEIASGKVQVDLGDAASLPYPDTSMDRIFHCNCYYFWPDQAKVARELHCVLKPGGFMVTVLPLELVRRSAAQGYLPGANWEPEPYMEALRRAELSDVTMEDMVCTDGQTEKTCQAIFAYKK</sequence>
<evidence type="ECO:0000313" key="5">
    <source>
        <dbReference type="RefSeq" id="XP_022112157.1"/>
    </source>
</evidence>
<comment type="similarity">
    <text evidence="2">Belongs to the class I-like SAM-binding methyltransferase superfamily. Erg6/SMT family.</text>
</comment>
<dbReference type="SUPFAM" id="SSF53335">
    <property type="entry name" value="S-adenosyl-L-methionine-dependent methyltransferases"/>
    <property type="match status" value="1"/>
</dbReference>
<evidence type="ECO:0000313" key="10">
    <source>
        <dbReference type="RefSeq" id="XP_022112163.1"/>
    </source>
</evidence>
<evidence type="ECO:0000313" key="6">
    <source>
        <dbReference type="RefSeq" id="XP_022112158.1"/>
    </source>
</evidence>
<keyword evidence="4" id="KW-1185">Reference proteome</keyword>
<evidence type="ECO:0000313" key="9">
    <source>
        <dbReference type="RefSeq" id="XP_022112162.1"/>
    </source>
</evidence>
<dbReference type="GeneID" id="110991207"/>
<dbReference type="GO" id="GO:0003838">
    <property type="term" value="F:sterol 24-C-methyltransferase activity"/>
    <property type="evidence" value="ECO:0007669"/>
    <property type="project" value="TreeGrafter"/>
</dbReference>
<evidence type="ECO:0000313" key="4">
    <source>
        <dbReference type="Proteomes" id="UP000694845"/>
    </source>
</evidence>
<proteinExistence type="inferred from homology"/>
<dbReference type="InterPro" id="IPR013216">
    <property type="entry name" value="Methyltransf_11"/>
</dbReference>
<dbReference type="RefSeq" id="XP_022112164.1">
    <property type="nucleotide sequence ID" value="XM_022256472.1"/>
</dbReference>
<dbReference type="RefSeq" id="XP_022112162.1">
    <property type="nucleotide sequence ID" value="XM_022256470.1"/>
</dbReference>
<dbReference type="Gene3D" id="3.40.50.150">
    <property type="entry name" value="Vaccinia Virus protein VP39"/>
    <property type="match status" value="1"/>
</dbReference>
<dbReference type="RefSeq" id="XP_022112160.1">
    <property type="nucleotide sequence ID" value="XM_022256468.1"/>
</dbReference>
<keyword evidence="1" id="KW-0808">Transferase</keyword>
<dbReference type="RefSeq" id="XP_022112163.1">
    <property type="nucleotide sequence ID" value="XM_022256471.1"/>
</dbReference>
<dbReference type="Pfam" id="PF08241">
    <property type="entry name" value="Methyltransf_11"/>
    <property type="match status" value="1"/>
</dbReference>
<evidence type="ECO:0000313" key="12">
    <source>
        <dbReference type="RefSeq" id="XP_022112165.1"/>
    </source>
</evidence>
<gene>
    <name evidence="5 6 7 8 9 10 11 12" type="primary">LOC110991207</name>
</gene>
<dbReference type="RefSeq" id="XP_022112165.1">
    <property type="nucleotide sequence ID" value="XM_022256473.1"/>
</dbReference>
<accession>A0A8B8A5G9</accession>
<dbReference type="CDD" id="cd02440">
    <property type="entry name" value="AdoMet_MTases"/>
    <property type="match status" value="1"/>
</dbReference>
<dbReference type="KEGG" id="aplc:110991207"/>
<organism evidence="4 7">
    <name type="scientific">Acanthaster planci</name>
    <name type="common">Crown-of-thorns starfish</name>
    <dbReference type="NCBI Taxonomy" id="133434"/>
    <lineage>
        <taxon>Eukaryota</taxon>
        <taxon>Metazoa</taxon>
        <taxon>Echinodermata</taxon>
        <taxon>Eleutherozoa</taxon>
        <taxon>Asterozoa</taxon>
        <taxon>Asteroidea</taxon>
        <taxon>Valvatacea</taxon>
        <taxon>Valvatida</taxon>
        <taxon>Acanthasteridae</taxon>
        <taxon>Acanthaster</taxon>
    </lineage>
</organism>
<evidence type="ECO:0000313" key="11">
    <source>
        <dbReference type="RefSeq" id="XP_022112164.1"/>
    </source>
</evidence>
<dbReference type="AlphaFoldDB" id="A0A8B8A5G9"/>
<dbReference type="InterPro" id="IPR029063">
    <property type="entry name" value="SAM-dependent_MTases_sf"/>
</dbReference>
<protein>
    <submittedName>
        <fullName evidence="5 6">Uncharacterized protein LOC110991207 isoform X1</fullName>
    </submittedName>
</protein>
<name>A0A8B8A5G9_ACAPL</name>
<evidence type="ECO:0000313" key="8">
    <source>
        <dbReference type="RefSeq" id="XP_022112161.1"/>
    </source>
</evidence>
<dbReference type="PANTHER" id="PTHR44068:SF1">
    <property type="entry name" value="HYPOTHETICAL LOC100005854"/>
    <property type="match status" value="1"/>
</dbReference>
<dbReference type="RefSeq" id="XP_022112161.1">
    <property type="nucleotide sequence ID" value="XM_022256469.1"/>
</dbReference>
<dbReference type="OrthoDB" id="10250730at2759"/>
<dbReference type="Proteomes" id="UP000694845">
    <property type="component" value="Unplaced"/>
</dbReference>
<reference evidence="5 6" key="1">
    <citation type="submission" date="2025-04" db="UniProtKB">
        <authorList>
            <consortium name="RefSeq"/>
        </authorList>
    </citation>
    <scope>IDENTIFICATION</scope>
</reference>
<dbReference type="GO" id="GO:0005783">
    <property type="term" value="C:endoplasmic reticulum"/>
    <property type="evidence" value="ECO:0007669"/>
    <property type="project" value="TreeGrafter"/>
</dbReference>
<evidence type="ECO:0000256" key="2">
    <source>
        <dbReference type="ARBA" id="ARBA00038188"/>
    </source>
</evidence>
<feature type="domain" description="Methyltransferase type 11" evidence="3">
    <location>
        <begin position="52"/>
        <end position="150"/>
    </location>
</feature>
<dbReference type="PANTHER" id="PTHR44068">
    <property type="entry name" value="ZGC:194242"/>
    <property type="match status" value="1"/>
</dbReference>
<dbReference type="InterPro" id="IPR050447">
    <property type="entry name" value="Erg6_SMT_methyltransf"/>
</dbReference>
<dbReference type="RefSeq" id="XP_022112157.1">
    <property type="nucleotide sequence ID" value="XM_022256465.1"/>
</dbReference>
<evidence type="ECO:0000256" key="1">
    <source>
        <dbReference type="ARBA" id="ARBA00022679"/>
    </source>
</evidence>
<evidence type="ECO:0000313" key="7">
    <source>
        <dbReference type="RefSeq" id="XP_022112160.1"/>
    </source>
</evidence>